<evidence type="ECO:0000256" key="8">
    <source>
        <dbReference type="ARBA" id="ARBA00023180"/>
    </source>
</evidence>
<dbReference type="PANTHER" id="PTHR23507">
    <property type="entry name" value="ZGC:174356"/>
    <property type="match status" value="1"/>
</dbReference>
<keyword evidence="5" id="KW-0769">Symport</keyword>
<feature type="transmembrane region" description="Helical" evidence="9">
    <location>
        <begin position="160"/>
        <end position="178"/>
    </location>
</feature>
<keyword evidence="11" id="KW-1185">Reference proteome</keyword>
<name>A0A673ZXT1_SALTR</name>
<keyword evidence="6 9" id="KW-1133">Transmembrane helix</keyword>
<keyword evidence="2" id="KW-0813">Transport</keyword>
<evidence type="ECO:0000256" key="4">
    <source>
        <dbReference type="ARBA" id="ARBA00022692"/>
    </source>
</evidence>
<dbReference type="Proteomes" id="UP000472277">
    <property type="component" value="Chromosome 26"/>
</dbReference>
<dbReference type="InterPro" id="IPR036259">
    <property type="entry name" value="MFS_trans_sf"/>
</dbReference>
<keyword evidence="4 9" id="KW-0812">Transmembrane</keyword>
<dbReference type="AlphaFoldDB" id="A0A673ZXT1"/>
<evidence type="ECO:0000256" key="7">
    <source>
        <dbReference type="ARBA" id="ARBA00023136"/>
    </source>
</evidence>
<dbReference type="Ensembl" id="ENSSTUT00000054545.1">
    <property type="protein sequence ID" value="ENSSTUP00000052164.1"/>
    <property type="gene ID" value="ENSSTUG00000022066.1"/>
</dbReference>
<sequence length="228" mass="25685">HWQYIDTFWLVLVTNLAAALYAYLCVPKSVTPDPSAKLFTTRHHRAVYRLDSVLGNPTEAGSYTKWRRYKLWLYTSCFFLVVVHFGSRKLYVLYELSSPLCWGPRLIGWGSAAQKVAYLSSLLGLRTLQRCLEDSWVSLVGLASNMTGLVVISLANTTELMFTGYGLCFLYMAATPVIRAKLSKLVGPEEQVERAFKRGPLAGICSQYVTASHVYSFMTTSIRCYKCS</sequence>
<dbReference type="GO" id="GO:0015293">
    <property type="term" value="F:symporter activity"/>
    <property type="evidence" value="ECO:0007669"/>
    <property type="project" value="UniProtKB-KW"/>
</dbReference>
<evidence type="ECO:0000256" key="9">
    <source>
        <dbReference type="SAM" id="Phobius"/>
    </source>
</evidence>
<keyword evidence="8" id="KW-0325">Glycoprotein</keyword>
<dbReference type="PANTHER" id="PTHR23507:SF2">
    <property type="entry name" value="PROTON-COUPLED FOLATE TRANSPORTER"/>
    <property type="match status" value="1"/>
</dbReference>
<dbReference type="SUPFAM" id="SSF103473">
    <property type="entry name" value="MFS general substrate transporter"/>
    <property type="match status" value="1"/>
</dbReference>
<keyword evidence="3" id="KW-1003">Cell membrane</keyword>
<dbReference type="InParanoid" id="A0A673ZXT1"/>
<dbReference type="GO" id="GO:0016323">
    <property type="term" value="C:basolateral plasma membrane"/>
    <property type="evidence" value="ECO:0007669"/>
    <property type="project" value="UniProtKB-SubCell"/>
</dbReference>
<evidence type="ECO:0000256" key="3">
    <source>
        <dbReference type="ARBA" id="ARBA00022475"/>
    </source>
</evidence>
<dbReference type="Gene3D" id="1.20.1250.20">
    <property type="entry name" value="MFS general substrate transporter like domains"/>
    <property type="match status" value="1"/>
</dbReference>
<organism evidence="10 11">
    <name type="scientific">Salmo trutta</name>
    <name type="common">Brown trout</name>
    <dbReference type="NCBI Taxonomy" id="8032"/>
    <lineage>
        <taxon>Eukaryota</taxon>
        <taxon>Metazoa</taxon>
        <taxon>Chordata</taxon>
        <taxon>Craniata</taxon>
        <taxon>Vertebrata</taxon>
        <taxon>Euteleostomi</taxon>
        <taxon>Actinopterygii</taxon>
        <taxon>Neopterygii</taxon>
        <taxon>Teleostei</taxon>
        <taxon>Protacanthopterygii</taxon>
        <taxon>Salmoniformes</taxon>
        <taxon>Salmonidae</taxon>
        <taxon>Salmoninae</taxon>
        <taxon>Salmo</taxon>
    </lineage>
</organism>
<proteinExistence type="predicted"/>
<accession>A0A673ZXT1</accession>
<evidence type="ECO:0000256" key="5">
    <source>
        <dbReference type="ARBA" id="ARBA00022847"/>
    </source>
</evidence>
<evidence type="ECO:0000256" key="2">
    <source>
        <dbReference type="ARBA" id="ARBA00022448"/>
    </source>
</evidence>
<reference evidence="10" key="2">
    <citation type="submission" date="2025-09" db="UniProtKB">
        <authorList>
            <consortium name="Ensembl"/>
        </authorList>
    </citation>
    <scope>IDENTIFICATION</scope>
</reference>
<comment type="subcellular location">
    <subcellularLocation>
        <location evidence="1">Basolateral cell membrane</location>
        <topology evidence="1">Multi-pass membrane protein</topology>
    </subcellularLocation>
</comment>
<feature type="transmembrane region" description="Helical" evidence="9">
    <location>
        <begin position="6"/>
        <end position="26"/>
    </location>
</feature>
<feature type="transmembrane region" description="Helical" evidence="9">
    <location>
        <begin position="71"/>
        <end position="94"/>
    </location>
</feature>
<evidence type="ECO:0000256" key="1">
    <source>
        <dbReference type="ARBA" id="ARBA00004554"/>
    </source>
</evidence>
<evidence type="ECO:0000256" key="6">
    <source>
        <dbReference type="ARBA" id="ARBA00022989"/>
    </source>
</evidence>
<keyword evidence="7 9" id="KW-0472">Membrane</keyword>
<protein>
    <submittedName>
        <fullName evidence="10">Uncharacterized protein</fullName>
    </submittedName>
</protein>
<evidence type="ECO:0000313" key="10">
    <source>
        <dbReference type="Ensembl" id="ENSSTUP00000052164.1"/>
    </source>
</evidence>
<evidence type="ECO:0000313" key="11">
    <source>
        <dbReference type="Proteomes" id="UP000472277"/>
    </source>
</evidence>
<reference evidence="10" key="1">
    <citation type="submission" date="2025-08" db="UniProtKB">
        <authorList>
            <consortium name="Ensembl"/>
        </authorList>
    </citation>
    <scope>IDENTIFICATION</scope>
</reference>